<proteinExistence type="predicted"/>
<dbReference type="InterPro" id="IPR036259">
    <property type="entry name" value="MFS_trans_sf"/>
</dbReference>
<evidence type="ECO:0000256" key="3">
    <source>
        <dbReference type="ARBA" id="ARBA00022692"/>
    </source>
</evidence>
<dbReference type="Gene3D" id="1.20.1250.20">
    <property type="entry name" value="MFS general substrate transporter like domains"/>
    <property type="match status" value="1"/>
</dbReference>
<feature type="transmembrane region" description="Helical" evidence="7">
    <location>
        <begin position="463"/>
        <end position="483"/>
    </location>
</feature>
<gene>
    <name evidence="9" type="ORF">PSYICH_LOCUS7432</name>
</gene>
<feature type="transmembrane region" description="Helical" evidence="7">
    <location>
        <begin position="212"/>
        <end position="230"/>
    </location>
</feature>
<feature type="compositionally biased region" description="Basic and acidic residues" evidence="6">
    <location>
        <begin position="7"/>
        <end position="26"/>
    </location>
</feature>
<organism evidence="9 10">
    <name type="scientific">Psylliodes chrysocephalus</name>
    <dbReference type="NCBI Taxonomy" id="3402493"/>
    <lineage>
        <taxon>Eukaryota</taxon>
        <taxon>Metazoa</taxon>
        <taxon>Ecdysozoa</taxon>
        <taxon>Arthropoda</taxon>
        <taxon>Hexapoda</taxon>
        <taxon>Insecta</taxon>
        <taxon>Pterygota</taxon>
        <taxon>Neoptera</taxon>
        <taxon>Endopterygota</taxon>
        <taxon>Coleoptera</taxon>
        <taxon>Polyphaga</taxon>
        <taxon>Cucujiformia</taxon>
        <taxon>Chrysomeloidea</taxon>
        <taxon>Chrysomelidae</taxon>
        <taxon>Galerucinae</taxon>
        <taxon>Alticini</taxon>
        <taxon>Psylliodes</taxon>
    </lineage>
</organism>
<feature type="transmembrane region" description="Helical" evidence="7">
    <location>
        <begin position="307"/>
        <end position="328"/>
    </location>
</feature>
<feature type="domain" description="Major facilitator superfamily (MFS) profile" evidence="8">
    <location>
        <begin position="32"/>
        <end position="517"/>
    </location>
</feature>
<feature type="transmembrane region" description="Helical" evidence="7">
    <location>
        <begin position="83"/>
        <end position="102"/>
    </location>
</feature>
<dbReference type="InterPro" id="IPR011701">
    <property type="entry name" value="MFS"/>
</dbReference>
<dbReference type="InterPro" id="IPR020846">
    <property type="entry name" value="MFS_dom"/>
</dbReference>
<keyword evidence="10" id="KW-1185">Reference proteome</keyword>
<keyword evidence="2" id="KW-0813">Transport</keyword>
<evidence type="ECO:0000313" key="10">
    <source>
        <dbReference type="Proteomes" id="UP001153636"/>
    </source>
</evidence>
<evidence type="ECO:0000256" key="1">
    <source>
        <dbReference type="ARBA" id="ARBA00004141"/>
    </source>
</evidence>
<dbReference type="SUPFAM" id="SSF103473">
    <property type="entry name" value="MFS general substrate transporter"/>
    <property type="match status" value="1"/>
</dbReference>
<evidence type="ECO:0000259" key="8">
    <source>
        <dbReference type="PROSITE" id="PS50850"/>
    </source>
</evidence>
<dbReference type="AlphaFoldDB" id="A0A9P0CPJ5"/>
<dbReference type="PROSITE" id="PS50850">
    <property type="entry name" value="MFS"/>
    <property type="match status" value="1"/>
</dbReference>
<feature type="transmembrane region" description="Helical" evidence="7">
    <location>
        <begin position="495"/>
        <end position="515"/>
    </location>
</feature>
<feature type="transmembrane region" description="Helical" evidence="7">
    <location>
        <begin position="174"/>
        <end position="192"/>
    </location>
</feature>
<feature type="region of interest" description="Disordered" evidence="6">
    <location>
        <begin position="1"/>
        <end position="26"/>
    </location>
</feature>
<dbReference type="GO" id="GO:0022857">
    <property type="term" value="F:transmembrane transporter activity"/>
    <property type="evidence" value="ECO:0007669"/>
    <property type="project" value="InterPro"/>
</dbReference>
<dbReference type="PANTHER" id="PTHR23511:SF36">
    <property type="entry name" value="EG:BACR7A4.13 PROTEIN-RELATED"/>
    <property type="match status" value="1"/>
</dbReference>
<name>A0A9P0CPJ5_9CUCU</name>
<keyword evidence="3 7" id="KW-0812">Transmembrane</keyword>
<feature type="transmembrane region" description="Helical" evidence="7">
    <location>
        <begin position="111"/>
        <end position="130"/>
    </location>
</feature>
<comment type="subcellular location">
    <subcellularLocation>
        <location evidence="1">Membrane</location>
        <topology evidence="1">Multi-pass membrane protein</topology>
    </subcellularLocation>
</comment>
<feature type="transmembrane region" description="Helical" evidence="7">
    <location>
        <begin position="136"/>
        <end position="153"/>
    </location>
</feature>
<evidence type="ECO:0000256" key="7">
    <source>
        <dbReference type="SAM" id="Phobius"/>
    </source>
</evidence>
<protein>
    <recommendedName>
        <fullName evidence="8">Major facilitator superfamily (MFS) profile domain-containing protein</fullName>
    </recommendedName>
</protein>
<accession>A0A9P0CPJ5</accession>
<feature type="transmembrane region" description="Helical" evidence="7">
    <location>
        <begin position="405"/>
        <end position="425"/>
    </location>
</feature>
<dbReference type="GO" id="GO:0016020">
    <property type="term" value="C:membrane"/>
    <property type="evidence" value="ECO:0007669"/>
    <property type="project" value="UniProtKB-SubCell"/>
</dbReference>
<keyword evidence="4 7" id="KW-1133">Transmembrane helix</keyword>
<feature type="transmembrane region" description="Helical" evidence="7">
    <location>
        <begin position="376"/>
        <end position="398"/>
    </location>
</feature>
<evidence type="ECO:0000256" key="4">
    <source>
        <dbReference type="ARBA" id="ARBA00022989"/>
    </source>
</evidence>
<reference evidence="9" key="1">
    <citation type="submission" date="2022-01" db="EMBL/GenBank/DDBJ databases">
        <authorList>
            <person name="King R."/>
        </authorList>
    </citation>
    <scope>NUCLEOTIDE SEQUENCE</scope>
</reference>
<evidence type="ECO:0000256" key="2">
    <source>
        <dbReference type="ARBA" id="ARBA00022448"/>
    </source>
</evidence>
<keyword evidence="5 7" id="KW-0472">Membrane</keyword>
<sequence length="521" mass="58047">MEIFKISGEERESQKQNEDTEQSHSPAKFEEAIAATGFGKYNYFLLMAVAVPCINQLLCTVELSYVTPVAQCDLNLTLEDRGALNAITFAGMIASGFLWGYFCDALGRKKIVVYGYLCSGIFGLIAASSMNKTTLITAKFMLGLVMNGPFAATTSQITEFHSTKYRGLVSISRGIFFSIGNLIIPLMSWAILPRHWDFKIFNYFEFHSWNVFLLMCTLSTFLSSLVYTFIPESPKFLMTAGRNDEALRIMQKVFSVNTGKPMEEFPIKALEEEVINNPTKKVTVNKKLKQELKEVVHIFHRPHITNLALVCFNVFTLVMSLNTLKLWLPGIFQSISDYTNVHNGTGASMCIMLGEMIPVNVSSTQECSVDRDNISVYINTFIVAFTRILAFGVSGTFLRLLGVKTMNIICCYISGILMLSIYLAYDELIVTILAAIGTSIGSVGENMLIMLTLEMFPTNLRTIAISIHFTLGRIGTLTGNIVFPYLMHLGCLPPFLFVGVFAMVCATTSFLYSSIENKPLE</sequence>
<dbReference type="PANTHER" id="PTHR23511">
    <property type="entry name" value="SYNAPTIC VESICLE GLYCOPROTEIN 2"/>
    <property type="match status" value="1"/>
</dbReference>
<feature type="transmembrane region" description="Helical" evidence="7">
    <location>
        <begin position="431"/>
        <end position="451"/>
    </location>
</feature>
<evidence type="ECO:0000313" key="9">
    <source>
        <dbReference type="EMBL" id="CAH1105959.1"/>
    </source>
</evidence>
<dbReference type="OrthoDB" id="3936150at2759"/>
<evidence type="ECO:0000256" key="5">
    <source>
        <dbReference type="ARBA" id="ARBA00023136"/>
    </source>
</evidence>
<dbReference type="Pfam" id="PF07690">
    <property type="entry name" value="MFS_1"/>
    <property type="match status" value="1"/>
</dbReference>
<dbReference type="EMBL" id="OV651814">
    <property type="protein sequence ID" value="CAH1105959.1"/>
    <property type="molecule type" value="Genomic_DNA"/>
</dbReference>
<feature type="transmembrane region" description="Helical" evidence="7">
    <location>
        <begin position="43"/>
        <end position="63"/>
    </location>
</feature>
<dbReference type="Proteomes" id="UP001153636">
    <property type="component" value="Chromosome 2"/>
</dbReference>
<evidence type="ECO:0000256" key="6">
    <source>
        <dbReference type="SAM" id="MobiDB-lite"/>
    </source>
</evidence>